<evidence type="ECO:0000313" key="2">
    <source>
        <dbReference type="Proteomes" id="UP000545286"/>
    </source>
</evidence>
<organism evidence="1 2">
    <name type="scientific">Pseudoclavibacter helvolus</name>
    <dbReference type="NCBI Taxonomy" id="255205"/>
    <lineage>
        <taxon>Bacteria</taxon>
        <taxon>Bacillati</taxon>
        <taxon>Actinomycetota</taxon>
        <taxon>Actinomycetes</taxon>
        <taxon>Micrococcales</taxon>
        <taxon>Microbacteriaceae</taxon>
        <taxon>Pseudoclavibacter</taxon>
    </lineage>
</organism>
<keyword evidence="2" id="KW-1185">Reference proteome</keyword>
<reference evidence="1 2" key="1">
    <citation type="submission" date="2020-08" db="EMBL/GenBank/DDBJ databases">
        <title>Sequencing the genomes of 1000 actinobacteria strains.</title>
        <authorList>
            <person name="Klenk H.-P."/>
        </authorList>
    </citation>
    <scope>NUCLEOTIDE SEQUENCE [LARGE SCALE GENOMIC DNA]</scope>
    <source>
        <strain evidence="1 2">DSM 20419</strain>
    </source>
</reference>
<dbReference type="EMBL" id="JACHWJ010000001">
    <property type="protein sequence ID" value="MBB2956818.1"/>
    <property type="molecule type" value="Genomic_DNA"/>
</dbReference>
<dbReference type="RefSeq" id="WP_183623279.1">
    <property type="nucleotide sequence ID" value="NZ_JACHWJ010000001.1"/>
</dbReference>
<proteinExistence type="predicted"/>
<evidence type="ECO:0000313" key="1">
    <source>
        <dbReference type="EMBL" id="MBB2956818.1"/>
    </source>
</evidence>
<gene>
    <name evidence="1" type="ORF">FHX72_000930</name>
</gene>
<name>A0A7W4UMD4_9MICO</name>
<evidence type="ECO:0008006" key="3">
    <source>
        <dbReference type="Google" id="ProtNLM"/>
    </source>
</evidence>
<comment type="caution">
    <text evidence="1">The sequence shown here is derived from an EMBL/GenBank/DDBJ whole genome shotgun (WGS) entry which is preliminary data.</text>
</comment>
<accession>A0A7W4UMD4</accession>
<dbReference type="AlphaFoldDB" id="A0A7W4UMD4"/>
<dbReference type="Proteomes" id="UP000545286">
    <property type="component" value="Unassembled WGS sequence"/>
</dbReference>
<protein>
    <recommendedName>
        <fullName evidence="3">HNH endonuclease</fullName>
    </recommendedName>
</protein>
<sequence>MIAPTSDVRTEVYFRDGNQCASCGTHTLLTFQHRGAVGMGGSKIMPLVDEGLTLCLECNDRTERDLQTKALLYGWKVRRWVQQQGRCQDVPVFYEHVGIWFRLDDLERIRITEEDALAMMHAVYGRVEYEKWGLAA</sequence>